<protein>
    <submittedName>
        <fullName evidence="1">2-dehydro-3-deoxygalactonokinase</fullName>
    </submittedName>
</protein>
<accession>A0A316IH39</accession>
<dbReference type="GO" id="GO:0034194">
    <property type="term" value="P:D-galactonate catabolic process"/>
    <property type="evidence" value="ECO:0007669"/>
    <property type="project" value="InterPro"/>
</dbReference>
<proteinExistence type="predicted"/>
<dbReference type="Gene3D" id="3.30.420.310">
    <property type="entry name" value="2-keto-3-deoxy-galactonokinase, C-terminal domain"/>
    <property type="match status" value="1"/>
</dbReference>
<dbReference type="EMBL" id="QGHC01000002">
    <property type="protein sequence ID" value="PWK92429.1"/>
    <property type="molecule type" value="Genomic_DNA"/>
</dbReference>
<dbReference type="AlphaFoldDB" id="A0A316IH39"/>
<gene>
    <name evidence="1" type="ORF">C7456_102164</name>
</gene>
<evidence type="ECO:0000313" key="2">
    <source>
        <dbReference type="Proteomes" id="UP000245812"/>
    </source>
</evidence>
<keyword evidence="1" id="KW-0808">Transferase</keyword>
<dbReference type="OrthoDB" id="256574at2"/>
<evidence type="ECO:0000313" key="1">
    <source>
        <dbReference type="EMBL" id="PWK92429.1"/>
    </source>
</evidence>
<dbReference type="InterPro" id="IPR042258">
    <property type="entry name" value="DGOK_N"/>
</dbReference>
<dbReference type="CDD" id="cd24012">
    <property type="entry name" value="ASKHA_NBD_KDGal-kinase"/>
    <property type="match status" value="1"/>
</dbReference>
<dbReference type="GO" id="GO:0008671">
    <property type="term" value="F:2-dehydro-3-deoxygalactonokinase activity"/>
    <property type="evidence" value="ECO:0007669"/>
    <property type="project" value="InterPro"/>
</dbReference>
<dbReference type="RefSeq" id="WP_109722268.1">
    <property type="nucleotide sequence ID" value="NZ_MSZV01000103.1"/>
</dbReference>
<organism evidence="1 2">
    <name type="scientific">Fulvimonas soli</name>
    <dbReference type="NCBI Taxonomy" id="155197"/>
    <lineage>
        <taxon>Bacteria</taxon>
        <taxon>Pseudomonadati</taxon>
        <taxon>Pseudomonadota</taxon>
        <taxon>Gammaproteobacteria</taxon>
        <taxon>Lysobacterales</taxon>
        <taxon>Rhodanobacteraceae</taxon>
        <taxon>Fulvimonas</taxon>
    </lineage>
</organism>
<keyword evidence="2" id="KW-1185">Reference proteome</keyword>
<name>A0A316IH39_9GAMM</name>
<dbReference type="InterPro" id="IPR007729">
    <property type="entry name" value="DGOK"/>
</dbReference>
<sequence length="308" mass="31968">MTAALIGLDWGSTQLRAYRYGERGAVEAVRTLPCGVRQLPAGGFAQAFAQALEGWPAAPVIACGMVGSRNGWRETPYLDTPADLDRLAAALTPLAAPDGRAVHLVPGLRDPARPDVMRGEETQVAGALALEPPMARRARLLLPGTHSKWVEVRDGAVVGFATMMTGELYALLRQHSILGAALPAPVPDGDAFRRGVRAARDSGAAGMLSRLFSARALLLDGALAPSSVADYLSGLLLGEELRAALAAGWAAPGEPVLVVGDEALCERYLRAAEAFGIGLRRAPGDAAAHGLWRIAAAAALVPGHATAA</sequence>
<dbReference type="Gene3D" id="3.30.420.300">
    <property type="entry name" value="2-keto-3-deoxy-galactonokinase, substrate binding domain"/>
    <property type="match status" value="1"/>
</dbReference>
<reference evidence="1 2" key="1">
    <citation type="submission" date="2018-05" db="EMBL/GenBank/DDBJ databases">
        <title>Genomic Encyclopedia of Type Strains, Phase IV (KMG-IV): sequencing the most valuable type-strain genomes for metagenomic binning, comparative biology and taxonomic classification.</title>
        <authorList>
            <person name="Goeker M."/>
        </authorList>
    </citation>
    <scope>NUCLEOTIDE SEQUENCE [LARGE SCALE GENOMIC DNA]</scope>
    <source>
        <strain evidence="1 2">DSM 14263</strain>
    </source>
</reference>
<dbReference type="InterPro" id="IPR042257">
    <property type="entry name" value="DGOK_C"/>
</dbReference>
<comment type="caution">
    <text evidence="1">The sequence shown here is derived from an EMBL/GenBank/DDBJ whole genome shotgun (WGS) entry which is preliminary data.</text>
</comment>
<dbReference type="Pfam" id="PF05035">
    <property type="entry name" value="DGOK"/>
    <property type="match status" value="1"/>
</dbReference>
<dbReference type="Proteomes" id="UP000245812">
    <property type="component" value="Unassembled WGS sequence"/>
</dbReference>
<keyword evidence="1" id="KW-0418">Kinase</keyword>